<evidence type="ECO:0000313" key="3">
    <source>
        <dbReference type="EMBL" id="CAI5439938.1"/>
    </source>
</evidence>
<keyword evidence="1" id="KW-0175">Coiled coil</keyword>
<keyword evidence="4" id="KW-1185">Reference proteome</keyword>
<dbReference type="EMBL" id="CANHGI010000001">
    <property type="protein sequence ID" value="CAI5439938.1"/>
    <property type="molecule type" value="Genomic_DNA"/>
</dbReference>
<proteinExistence type="predicted"/>
<feature type="coiled-coil region" evidence="1">
    <location>
        <begin position="36"/>
        <end position="75"/>
    </location>
</feature>
<comment type="caution">
    <text evidence="3">The sequence shown here is derived from an EMBL/GenBank/DDBJ whole genome shotgun (WGS) entry which is preliminary data.</text>
</comment>
<dbReference type="AlphaFoldDB" id="A0A9P1I7R9"/>
<evidence type="ECO:0000313" key="4">
    <source>
        <dbReference type="Proteomes" id="UP001152747"/>
    </source>
</evidence>
<dbReference type="Proteomes" id="UP001152747">
    <property type="component" value="Unassembled WGS sequence"/>
</dbReference>
<accession>A0A9P1I7R9</accession>
<evidence type="ECO:0000256" key="1">
    <source>
        <dbReference type="SAM" id="Coils"/>
    </source>
</evidence>
<reference evidence="3" key="1">
    <citation type="submission" date="2022-11" db="EMBL/GenBank/DDBJ databases">
        <authorList>
            <person name="Kikuchi T."/>
        </authorList>
    </citation>
    <scope>NUCLEOTIDE SEQUENCE</scope>
    <source>
        <strain evidence="3">PS1010</strain>
    </source>
</reference>
<protein>
    <submittedName>
        <fullName evidence="3">Uncharacterized protein</fullName>
    </submittedName>
</protein>
<name>A0A9P1I7R9_9PELO</name>
<evidence type="ECO:0000256" key="2">
    <source>
        <dbReference type="SAM" id="MobiDB-lite"/>
    </source>
</evidence>
<organism evidence="3 4">
    <name type="scientific">Caenorhabditis angaria</name>
    <dbReference type="NCBI Taxonomy" id="860376"/>
    <lineage>
        <taxon>Eukaryota</taxon>
        <taxon>Metazoa</taxon>
        <taxon>Ecdysozoa</taxon>
        <taxon>Nematoda</taxon>
        <taxon>Chromadorea</taxon>
        <taxon>Rhabditida</taxon>
        <taxon>Rhabditina</taxon>
        <taxon>Rhabditomorpha</taxon>
        <taxon>Rhabditoidea</taxon>
        <taxon>Rhabditidae</taxon>
        <taxon>Peloderinae</taxon>
        <taxon>Caenorhabditis</taxon>
    </lineage>
</organism>
<feature type="region of interest" description="Disordered" evidence="2">
    <location>
        <begin position="194"/>
        <end position="217"/>
    </location>
</feature>
<sequence>MSAETICEAKLQVEILDLQDEITYLKSHNVISVDENQEITSELANVKKQMEESKKHALEDQKDAHIEEMQNLRNNLYRDTMEFIVSELTAAGVPPAQFIGKLEKMENDLGGILKVNLNLNPNQDVPIRTLRRRFSQDIAAKNQILYEERKTERQHERKKRHGDMLCADQCFRDENREKRLKLEKLIEDMEEAERNKEYYFENESPDSPNCIEVETSE</sequence>
<gene>
    <name evidence="3" type="ORF">CAMP_LOCUS2575</name>
</gene>